<evidence type="ECO:0000256" key="14">
    <source>
        <dbReference type="PIRSR" id="PIRSR604574-2"/>
    </source>
</evidence>
<feature type="binding site" evidence="14">
    <location>
        <position position="434"/>
    </location>
    <ligand>
        <name>Fe cation</name>
        <dbReference type="ChEBI" id="CHEBI:24875"/>
        <note>catalytic</note>
    </ligand>
</feature>
<dbReference type="PANTHER" id="PTHR16557:SF2">
    <property type="entry name" value="NUCLEIC ACID DIOXYGENASE ALKBH1"/>
    <property type="match status" value="1"/>
</dbReference>
<accession>A0A087H9H1</accession>
<dbReference type="EC" id="1.14.11.51" evidence="13"/>
<dbReference type="GO" id="GO:0035515">
    <property type="term" value="F:oxidative RNA demethylase activity"/>
    <property type="evidence" value="ECO:0007669"/>
    <property type="project" value="TreeGrafter"/>
</dbReference>
<comment type="similarity">
    <text evidence="3">Belongs to the alkB family.</text>
</comment>
<keyword evidence="7" id="KW-0223">Dioxygenase</keyword>
<evidence type="ECO:0000313" key="18">
    <source>
        <dbReference type="Proteomes" id="UP000029120"/>
    </source>
</evidence>
<dbReference type="InterPro" id="IPR004574">
    <property type="entry name" value="Alkb"/>
</dbReference>
<name>A0A087H9H1_ARAAL</name>
<comment type="cofactor">
    <cofactor evidence="14">
        <name>Fe(2+)</name>
        <dbReference type="ChEBI" id="CHEBI:29033"/>
    </cofactor>
    <text evidence="14">Binds 1 Fe(2+) ion per subunit.</text>
</comment>
<evidence type="ECO:0000256" key="12">
    <source>
        <dbReference type="ARBA" id="ARBA00052047"/>
    </source>
</evidence>
<evidence type="ECO:0000256" key="7">
    <source>
        <dbReference type="ARBA" id="ARBA00022964"/>
    </source>
</evidence>
<evidence type="ECO:0000256" key="5">
    <source>
        <dbReference type="ARBA" id="ARBA00022723"/>
    </source>
</evidence>
<dbReference type="OMA" id="ICLEKKW"/>
<dbReference type="GO" id="GO:0035513">
    <property type="term" value="P:oxidative RNA demethylation"/>
    <property type="evidence" value="ECO:0007669"/>
    <property type="project" value="TreeGrafter"/>
</dbReference>
<evidence type="ECO:0000256" key="8">
    <source>
        <dbReference type="ARBA" id="ARBA00023002"/>
    </source>
</evidence>
<keyword evidence="10" id="KW-0234">DNA repair</keyword>
<evidence type="ECO:0000313" key="17">
    <source>
        <dbReference type="EMBL" id="KFK38773.1"/>
    </source>
</evidence>
<dbReference type="AlphaFoldDB" id="A0A087H9H1"/>
<comment type="catalytic activity">
    <reaction evidence="12">
        <text>an N(6)-methyl-2'-deoxyadenosine in DNA + 2-oxoglutarate + O2 = a 2'-deoxyadenosine in DNA + formaldehyde + succinate + CO2</text>
        <dbReference type="Rhea" id="RHEA:49524"/>
        <dbReference type="Rhea" id="RHEA-COMP:12418"/>
        <dbReference type="Rhea" id="RHEA-COMP:12419"/>
        <dbReference type="ChEBI" id="CHEBI:15379"/>
        <dbReference type="ChEBI" id="CHEBI:16526"/>
        <dbReference type="ChEBI" id="CHEBI:16810"/>
        <dbReference type="ChEBI" id="CHEBI:16842"/>
        <dbReference type="ChEBI" id="CHEBI:30031"/>
        <dbReference type="ChEBI" id="CHEBI:90615"/>
        <dbReference type="ChEBI" id="CHEBI:90616"/>
        <dbReference type="EC" id="1.14.11.51"/>
    </reaction>
    <physiologicalReaction direction="left-to-right" evidence="12">
        <dbReference type="Rhea" id="RHEA:49525"/>
    </physiologicalReaction>
</comment>
<evidence type="ECO:0000256" key="11">
    <source>
        <dbReference type="ARBA" id="ARBA00023242"/>
    </source>
</evidence>
<dbReference type="GO" id="GO:0006281">
    <property type="term" value="P:DNA repair"/>
    <property type="evidence" value="ECO:0007669"/>
    <property type="project" value="UniProtKB-KW"/>
</dbReference>
<proteinExistence type="inferred from homology"/>
<dbReference type="PANTHER" id="PTHR16557">
    <property type="entry name" value="ALKYLATED DNA REPAIR PROTEIN ALKB-RELATED"/>
    <property type="match status" value="1"/>
</dbReference>
<evidence type="ECO:0000256" key="10">
    <source>
        <dbReference type="ARBA" id="ARBA00023204"/>
    </source>
</evidence>
<dbReference type="Gramene" id="KFK38773">
    <property type="protein sequence ID" value="KFK38773"/>
    <property type="gene ID" value="AALP_AA3G158600"/>
</dbReference>
<keyword evidence="5 14" id="KW-0479">Metal-binding</keyword>
<gene>
    <name evidence="17" type="ordered locus">AALP_Aa3g158600</name>
</gene>
<dbReference type="GO" id="GO:0005737">
    <property type="term" value="C:cytoplasm"/>
    <property type="evidence" value="ECO:0007669"/>
    <property type="project" value="UniProtKB-SubCell"/>
</dbReference>
<keyword evidence="11" id="KW-0539">Nucleus</keyword>
<keyword evidence="6" id="KW-0227">DNA damage</keyword>
<dbReference type="FunFam" id="2.60.120.590:FF:000013">
    <property type="entry name" value="2-oxoglutarate-dependent dioxygenase family protein"/>
    <property type="match status" value="1"/>
</dbReference>
<protein>
    <recommendedName>
        <fullName evidence="13">DNA N(6)-methyladenine demethylase</fullName>
        <ecNumber evidence="13">1.14.11.51</ecNumber>
    </recommendedName>
</protein>
<dbReference type="OrthoDB" id="6614653at2759"/>
<dbReference type="SMR" id="A0A087H9H1"/>
<dbReference type="SUPFAM" id="SSF51197">
    <property type="entry name" value="Clavaminate synthase-like"/>
    <property type="match status" value="1"/>
</dbReference>
<reference evidence="18" key="1">
    <citation type="journal article" date="2015" name="Nat. Plants">
        <title>Genome expansion of Arabis alpina linked with retrotransposition and reduced symmetric DNA methylation.</title>
        <authorList>
            <person name="Willing E.M."/>
            <person name="Rawat V."/>
            <person name="Mandakova T."/>
            <person name="Maumus F."/>
            <person name="James G.V."/>
            <person name="Nordstroem K.J."/>
            <person name="Becker C."/>
            <person name="Warthmann N."/>
            <person name="Chica C."/>
            <person name="Szarzynska B."/>
            <person name="Zytnicki M."/>
            <person name="Albani M.C."/>
            <person name="Kiefer C."/>
            <person name="Bergonzi S."/>
            <person name="Castaings L."/>
            <person name="Mateos J.L."/>
            <person name="Berns M.C."/>
            <person name="Bujdoso N."/>
            <person name="Piofczyk T."/>
            <person name="de Lorenzo L."/>
            <person name="Barrero-Sicilia C."/>
            <person name="Mateos I."/>
            <person name="Piednoel M."/>
            <person name="Hagmann J."/>
            <person name="Chen-Min-Tao R."/>
            <person name="Iglesias-Fernandez R."/>
            <person name="Schuster S.C."/>
            <person name="Alonso-Blanco C."/>
            <person name="Roudier F."/>
            <person name="Carbonero P."/>
            <person name="Paz-Ares J."/>
            <person name="Davis S.J."/>
            <person name="Pecinka A."/>
            <person name="Quesneville H."/>
            <person name="Colot V."/>
            <person name="Lysak M.A."/>
            <person name="Weigel D."/>
            <person name="Coupland G."/>
            <person name="Schneeberger K."/>
        </authorList>
    </citation>
    <scope>NUCLEOTIDE SEQUENCE [LARGE SCALE GENOMIC DNA]</scope>
    <source>
        <strain evidence="18">cv. Pajares</strain>
    </source>
</reference>
<keyword evidence="18" id="KW-1185">Reference proteome</keyword>
<dbReference type="GO" id="GO:0141131">
    <property type="term" value="F:DNA N6-methyladenine demethylase activity"/>
    <property type="evidence" value="ECO:0007669"/>
    <property type="project" value="UniProtKB-EC"/>
</dbReference>
<comment type="subcellular location">
    <subcellularLocation>
        <location evidence="2">Cytoplasm</location>
    </subcellularLocation>
    <subcellularLocation>
        <location evidence="1">Nucleus</location>
    </subcellularLocation>
</comment>
<feature type="binding site" evidence="14">
    <location>
        <position position="374"/>
    </location>
    <ligand>
        <name>Fe cation</name>
        <dbReference type="ChEBI" id="CHEBI:24875"/>
        <note>catalytic</note>
    </ligand>
</feature>
<keyword evidence="4" id="KW-0963">Cytoplasm</keyword>
<evidence type="ECO:0000256" key="1">
    <source>
        <dbReference type="ARBA" id="ARBA00004123"/>
    </source>
</evidence>
<dbReference type="InterPro" id="IPR005123">
    <property type="entry name" value="Oxoglu/Fe-dep_dioxygenase_dom"/>
</dbReference>
<dbReference type="EMBL" id="CM002871">
    <property type="protein sequence ID" value="KFK38773.1"/>
    <property type="molecule type" value="Genomic_DNA"/>
</dbReference>
<dbReference type="Proteomes" id="UP000029120">
    <property type="component" value="Chromosome 3"/>
</dbReference>
<dbReference type="Gene3D" id="2.60.120.590">
    <property type="entry name" value="Alpha-ketoglutarate-dependent dioxygenase AlkB-like"/>
    <property type="match status" value="1"/>
</dbReference>
<evidence type="ECO:0000256" key="13">
    <source>
        <dbReference type="ARBA" id="ARBA00066586"/>
    </source>
</evidence>
<feature type="region of interest" description="Disordered" evidence="15">
    <location>
        <begin position="1"/>
        <end position="66"/>
    </location>
</feature>
<evidence type="ECO:0000256" key="15">
    <source>
        <dbReference type="SAM" id="MobiDB-lite"/>
    </source>
</evidence>
<evidence type="ECO:0000256" key="3">
    <source>
        <dbReference type="ARBA" id="ARBA00007879"/>
    </source>
</evidence>
<dbReference type="InterPro" id="IPR027450">
    <property type="entry name" value="AlkB-like"/>
</dbReference>
<sequence>MNRGEDGHSGSRGRSPASGHGGYRWKSETPVGVDRSLNESFGNRSSGSRGRVSGRASWSRHNSSGYANYEHRPVQAYVEKPLQVSNVGFVEKRAQNDGLGSTKQPVEVAASKFCGDDKDLVKLSASSSSKKYMNLSGGSVVSRECEDKDGARMRCDLVNRVKDVSLSCKDSVFSTSGQKVDHSSVVVDHGSAHKSGDGGNSSIESSTGLFDIFLEKTVMGVKPSLLEINREKRKASKGYTGIVIRPGMVLLKNYLSINDQVMIVNKCRQLGLGEGGFYQPGYRDGAILHLKMMCLGKNWDPETSQYGETRPVDGSIPPKIPVEFSQFVEKAVKESQSLVATTSKNMKAEDEIPSMSPDICIANFYTTTGRLGLHQDKDESRNSIQKGLPVVSFSIGDSAEFLYSDQWEDEKAEKVLLESGDVLIFGGKSRNVFHGVRSIVKDTAPKVLVQETSLRQGRLNLTFRQY</sequence>
<dbReference type="InterPro" id="IPR037151">
    <property type="entry name" value="AlkB-like_sf"/>
</dbReference>
<dbReference type="PROSITE" id="PS51471">
    <property type="entry name" value="FE2OG_OXY"/>
    <property type="match status" value="1"/>
</dbReference>
<feature type="domain" description="Fe2OG dioxygenase" evidence="16">
    <location>
        <begin position="356"/>
        <end position="466"/>
    </location>
</feature>
<evidence type="ECO:0000256" key="2">
    <source>
        <dbReference type="ARBA" id="ARBA00004496"/>
    </source>
</evidence>
<keyword evidence="9 14" id="KW-0408">Iron</keyword>
<dbReference type="GO" id="GO:0008198">
    <property type="term" value="F:ferrous iron binding"/>
    <property type="evidence" value="ECO:0007669"/>
    <property type="project" value="TreeGrafter"/>
</dbReference>
<evidence type="ECO:0000256" key="4">
    <source>
        <dbReference type="ARBA" id="ARBA00022490"/>
    </source>
</evidence>
<feature type="compositionally biased region" description="Low complexity" evidence="15">
    <location>
        <begin position="40"/>
        <end position="60"/>
    </location>
</feature>
<dbReference type="Pfam" id="PF13532">
    <property type="entry name" value="2OG-FeII_Oxy_2"/>
    <property type="match status" value="1"/>
</dbReference>
<dbReference type="eggNOG" id="KOG2731">
    <property type="taxonomic scope" value="Eukaryota"/>
</dbReference>
<dbReference type="GO" id="GO:0005634">
    <property type="term" value="C:nucleus"/>
    <property type="evidence" value="ECO:0007669"/>
    <property type="project" value="UniProtKB-SubCell"/>
</dbReference>
<evidence type="ECO:0000256" key="9">
    <source>
        <dbReference type="ARBA" id="ARBA00023004"/>
    </source>
</evidence>
<evidence type="ECO:0000259" key="16">
    <source>
        <dbReference type="PROSITE" id="PS51471"/>
    </source>
</evidence>
<evidence type="ECO:0000256" key="6">
    <source>
        <dbReference type="ARBA" id="ARBA00022763"/>
    </source>
</evidence>
<keyword evidence="8" id="KW-0560">Oxidoreductase</keyword>
<dbReference type="GO" id="GO:0035516">
    <property type="term" value="F:broad specificity oxidative DNA demethylase activity"/>
    <property type="evidence" value="ECO:0007669"/>
    <property type="project" value="TreeGrafter"/>
</dbReference>
<organism evidence="17 18">
    <name type="scientific">Arabis alpina</name>
    <name type="common">Alpine rock-cress</name>
    <dbReference type="NCBI Taxonomy" id="50452"/>
    <lineage>
        <taxon>Eukaryota</taxon>
        <taxon>Viridiplantae</taxon>
        <taxon>Streptophyta</taxon>
        <taxon>Embryophyta</taxon>
        <taxon>Tracheophyta</taxon>
        <taxon>Spermatophyta</taxon>
        <taxon>Magnoliopsida</taxon>
        <taxon>eudicotyledons</taxon>
        <taxon>Gunneridae</taxon>
        <taxon>Pentapetalae</taxon>
        <taxon>rosids</taxon>
        <taxon>malvids</taxon>
        <taxon>Brassicales</taxon>
        <taxon>Brassicaceae</taxon>
        <taxon>Arabideae</taxon>
        <taxon>Arabis</taxon>
    </lineage>
</organism>
<feature type="binding site" evidence="14">
    <location>
        <position position="376"/>
    </location>
    <ligand>
        <name>Fe cation</name>
        <dbReference type="ChEBI" id="CHEBI:24875"/>
        <note>catalytic</note>
    </ligand>
</feature>